<gene>
    <name evidence="1" type="ORF">POL67_48730</name>
</gene>
<accession>A0ABT5F5T4</accession>
<dbReference type="EMBL" id="JAQNDO010000001">
    <property type="protein sequence ID" value="MDC0749311.1"/>
    <property type="molecule type" value="Genomic_DNA"/>
</dbReference>
<dbReference type="RefSeq" id="WP_271929020.1">
    <property type="nucleotide sequence ID" value="NZ_JAQNDO010000001.1"/>
</dbReference>
<keyword evidence="2" id="KW-1185">Reference proteome</keyword>
<organism evidence="1 2">
    <name type="scientific">Polyangium mundeleinium</name>
    <dbReference type="NCBI Taxonomy" id="2995306"/>
    <lineage>
        <taxon>Bacteria</taxon>
        <taxon>Pseudomonadati</taxon>
        <taxon>Myxococcota</taxon>
        <taxon>Polyangia</taxon>
        <taxon>Polyangiales</taxon>
        <taxon>Polyangiaceae</taxon>
        <taxon>Polyangium</taxon>
    </lineage>
</organism>
<sequence>MQFVQPYVHSIGSHESCGCGFRSQQLGLEGFDVVADVLPLLPALFEDERSEFLAEQRSRERLHALVRAALRGGDVEVFSCWAGDETQAPAVVKDVSPDYFAAHLDPLEEGAKYRIRRER</sequence>
<reference evidence="1 2" key="1">
    <citation type="submission" date="2022-11" db="EMBL/GenBank/DDBJ databases">
        <title>Minimal conservation of predation-associated metabolite biosynthetic gene clusters underscores biosynthetic potential of Myxococcota including descriptions for ten novel species: Archangium lansinium sp. nov., Myxococcus landrumus sp. nov., Nannocystis bai.</title>
        <authorList>
            <person name="Ahearne A."/>
            <person name="Stevens C."/>
            <person name="Dowd S."/>
        </authorList>
    </citation>
    <scope>NUCLEOTIDE SEQUENCE [LARGE SCALE GENOMIC DNA]</scope>
    <source>
        <strain evidence="1 2">RJM3</strain>
    </source>
</reference>
<dbReference type="Proteomes" id="UP001221411">
    <property type="component" value="Unassembled WGS sequence"/>
</dbReference>
<name>A0ABT5F5T4_9BACT</name>
<evidence type="ECO:0000313" key="1">
    <source>
        <dbReference type="EMBL" id="MDC0749311.1"/>
    </source>
</evidence>
<comment type="caution">
    <text evidence="1">The sequence shown here is derived from an EMBL/GenBank/DDBJ whole genome shotgun (WGS) entry which is preliminary data.</text>
</comment>
<protein>
    <submittedName>
        <fullName evidence="1">Uncharacterized protein</fullName>
    </submittedName>
</protein>
<proteinExistence type="predicted"/>
<evidence type="ECO:0000313" key="2">
    <source>
        <dbReference type="Proteomes" id="UP001221411"/>
    </source>
</evidence>